<gene>
    <name evidence="1" type="ORF">A9255_13470</name>
    <name evidence="2" type="ORF">Xhom_00396</name>
</gene>
<reference evidence="2 4" key="2">
    <citation type="journal article" date="2017" name="Nat. Microbiol.">
        <title>Natural product diversity associated with the nematode symbionts Photorhabdus and Xenorhabdus.</title>
        <authorList>
            <person name="Tobias N.J."/>
            <person name="Wolff H."/>
            <person name="Djahanschiri B."/>
            <person name="Grundmann F."/>
            <person name="Kronenwerth M."/>
            <person name="Shi Y.M."/>
            <person name="Simonyi S."/>
            <person name="Grun P."/>
            <person name="Shapiro-Ilan D."/>
            <person name="Pidot S.J."/>
            <person name="Stinear T.P."/>
            <person name="Ebersberger I."/>
            <person name="Bode H.B."/>
        </authorList>
    </citation>
    <scope>NUCLEOTIDE SEQUENCE [LARGE SCALE GENOMIC DNA]</scope>
    <source>
        <strain evidence="2 4">DSM 17903</strain>
    </source>
</reference>
<keyword evidence="2" id="KW-0808">Transferase</keyword>
<dbReference type="AlphaFoldDB" id="A0A2G0QE42"/>
<dbReference type="Pfam" id="PF10127">
    <property type="entry name" value="RlaP"/>
    <property type="match status" value="1"/>
</dbReference>
<evidence type="ECO:0000313" key="4">
    <source>
        <dbReference type="Proteomes" id="UP000225433"/>
    </source>
</evidence>
<dbReference type="GO" id="GO:0016740">
    <property type="term" value="F:transferase activity"/>
    <property type="evidence" value="ECO:0007669"/>
    <property type="project" value="UniProtKB-KW"/>
</dbReference>
<dbReference type="InterPro" id="IPR043519">
    <property type="entry name" value="NT_sf"/>
</dbReference>
<sequence>MEEMEKEIKITTVSSAMRSCIRQKLADIEKNYGVMILYACESGSRGWGFASPDSDYDVRFIYVHQMDWYLKVEAERDVIELPISDELDICGWELRKTLKLLKQANPTLMEWLDSPIIYHADPVAANGLKAMVPHFFSAIKARYHYLSMAKKNFRAYLQGEEIRLKKYFYVLRPLLAVRWIEMGKGVPPIDFETLVKGTVDDPQLKLEIDDLLRIKRTANETEYGLRKPRIYAFIESELDETLARCELRDKRDQRHELLDDYLKQWVMKRRFNYHQK</sequence>
<dbReference type="PANTHER" id="PTHR34817:SF2">
    <property type="entry name" value="NUCLEOTIDYLTRANSFERASE"/>
    <property type="match status" value="1"/>
</dbReference>
<dbReference type="OrthoDB" id="9796845at2"/>
<dbReference type="PANTHER" id="PTHR34817">
    <property type="entry name" value="NUCLEOTIDYLTRANSFERASE"/>
    <property type="match status" value="1"/>
</dbReference>
<dbReference type="SUPFAM" id="SSF81301">
    <property type="entry name" value="Nucleotidyltransferase"/>
    <property type="match status" value="1"/>
</dbReference>
<dbReference type="STRING" id="351679.A9255_13470"/>
<reference evidence="1 3" key="1">
    <citation type="submission" date="2016-06" db="EMBL/GenBank/DDBJ databases">
        <title>Bacterial characters and pathogenicity of Xenorhabdus hominickii from an entomopathogenic nematode, Steinernema monticolum.</title>
        <authorList>
            <person name="Park Y."/>
            <person name="Kim Y."/>
        </authorList>
    </citation>
    <scope>NUCLEOTIDE SEQUENCE [LARGE SCALE GENOMIC DNA]</scope>
    <source>
        <strain evidence="1 3">ANU1</strain>
    </source>
</reference>
<evidence type="ECO:0000313" key="3">
    <source>
        <dbReference type="Proteomes" id="UP000094600"/>
    </source>
</evidence>
<dbReference type="InterPro" id="IPR018775">
    <property type="entry name" value="RlaP"/>
</dbReference>
<protein>
    <submittedName>
        <fullName evidence="2">Nucleotidyltransferase</fullName>
    </submittedName>
</protein>
<proteinExistence type="predicted"/>
<evidence type="ECO:0000313" key="2">
    <source>
        <dbReference type="EMBL" id="PHM57429.1"/>
    </source>
</evidence>
<dbReference type="Proteomes" id="UP000225433">
    <property type="component" value="Unassembled WGS sequence"/>
</dbReference>
<dbReference type="Proteomes" id="UP000094600">
    <property type="component" value="Chromosome"/>
</dbReference>
<keyword evidence="3" id="KW-1185">Reference proteome</keyword>
<dbReference type="EMBL" id="CP016176">
    <property type="protein sequence ID" value="AOM41493.1"/>
    <property type="molecule type" value="Genomic_DNA"/>
</dbReference>
<dbReference type="RefSeq" id="WP_069317169.1">
    <property type="nucleotide sequence ID" value="NZ_CAWNQJ010000001.1"/>
</dbReference>
<dbReference type="KEGG" id="xho:A9255_13470"/>
<evidence type="ECO:0000313" key="1">
    <source>
        <dbReference type="EMBL" id="AOM41493.1"/>
    </source>
</evidence>
<name>A0A2G0QE42_XENHO</name>
<organism evidence="2 4">
    <name type="scientific">Xenorhabdus hominickii</name>
    <dbReference type="NCBI Taxonomy" id="351679"/>
    <lineage>
        <taxon>Bacteria</taxon>
        <taxon>Pseudomonadati</taxon>
        <taxon>Pseudomonadota</taxon>
        <taxon>Gammaproteobacteria</taxon>
        <taxon>Enterobacterales</taxon>
        <taxon>Morganellaceae</taxon>
        <taxon>Xenorhabdus</taxon>
    </lineage>
</organism>
<dbReference type="EMBL" id="NJAI01000001">
    <property type="protein sequence ID" value="PHM57429.1"/>
    <property type="molecule type" value="Genomic_DNA"/>
</dbReference>
<accession>A0A2G0QE42</accession>